<proteinExistence type="predicted"/>
<comment type="caution">
    <text evidence="2">The sequence shown here is derived from an EMBL/GenBank/DDBJ whole genome shotgun (WGS) entry which is preliminary data.</text>
</comment>
<sequence length="121" mass="13731">MEMLWWDSTPFPLLVHPFRQVTQGRSTQCKSIRHGSLLYPTALSSPLPTLITSTAREPHSFPHVSTLVAFQHLWPGSPSGAVEYPNCRSRHSNSHRFSDGFDTRFWCGAVEFAWNGPFMNV</sequence>
<dbReference type="EMBL" id="BGPR01036615">
    <property type="protein sequence ID" value="GBO11899.1"/>
    <property type="molecule type" value="Genomic_DNA"/>
</dbReference>
<keyword evidence="3" id="KW-1185">Reference proteome</keyword>
<dbReference type="AlphaFoldDB" id="A0A4Y2UI88"/>
<organism evidence="2 3">
    <name type="scientific">Araneus ventricosus</name>
    <name type="common">Orbweaver spider</name>
    <name type="synonym">Epeira ventricosa</name>
    <dbReference type="NCBI Taxonomy" id="182803"/>
    <lineage>
        <taxon>Eukaryota</taxon>
        <taxon>Metazoa</taxon>
        <taxon>Ecdysozoa</taxon>
        <taxon>Arthropoda</taxon>
        <taxon>Chelicerata</taxon>
        <taxon>Arachnida</taxon>
        <taxon>Araneae</taxon>
        <taxon>Araneomorphae</taxon>
        <taxon>Entelegynae</taxon>
        <taxon>Araneoidea</taxon>
        <taxon>Araneidae</taxon>
        <taxon>Araneus</taxon>
    </lineage>
</organism>
<gene>
    <name evidence="1" type="ORF">AVEN_257519_1</name>
    <name evidence="2" type="ORF">AVEN_89914_1</name>
</gene>
<reference evidence="2 3" key="1">
    <citation type="journal article" date="2019" name="Sci. Rep.">
        <title>Orb-weaving spider Araneus ventricosus genome elucidates the spidroin gene catalogue.</title>
        <authorList>
            <person name="Kono N."/>
            <person name="Nakamura H."/>
            <person name="Ohtoshi R."/>
            <person name="Moran D.A.P."/>
            <person name="Shinohara A."/>
            <person name="Yoshida Y."/>
            <person name="Fujiwara M."/>
            <person name="Mori M."/>
            <person name="Tomita M."/>
            <person name="Arakawa K."/>
        </authorList>
    </citation>
    <scope>NUCLEOTIDE SEQUENCE [LARGE SCALE GENOMIC DNA]</scope>
</reference>
<evidence type="ECO:0000313" key="1">
    <source>
        <dbReference type="EMBL" id="GBO11899.1"/>
    </source>
</evidence>
<protein>
    <submittedName>
        <fullName evidence="2">Uncharacterized protein</fullName>
    </submittedName>
</protein>
<dbReference type="EMBL" id="BGPR01036616">
    <property type="protein sequence ID" value="GBO11902.1"/>
    <property type="molecule type" value="Genomic_DNA"/>
</dbReference>
<dbReference type="Proteomes" id="UP000499080">
    <property type="component" value="Unassembled WGS sequence"/>
</dbReference>
<accession>A0A4Y2UI88</accession>
<evidence type="ECO:0000313" key="3">
    <source>
        <dbReference type="Proteomes" id="UP000499080"/>
    </source>
</evidence>
<evidence type="ECO:0000313" key="2">
    <source>
        <dbReference type="EMBL" id="GBO11902.1"/>
    </source>
</evidence>
<name>A0A4Y2UI88_ARAVE</name>